<comment type="caution">
    <text evidence="8">The sequence shown here is derived from an EMBL/GenBank/DDBJ whole genome shotgun (WGS) entry which is preliminary data.</text>
</comment>
<protein>
    <submittedName>
        <fullName evidence="8">EamA family transporter</fullName>
    </submittedName>
</protein>
<evidence type="ECO:0000256" key="6">
    <source>
        <dbReference type="SAM" id="Phobius"/>
    </source>
</evidence>
<dbReference type="SUPFAM" id="SSF103481">
    <property type="entry name" value="Multidrug resistance efflux transporter EmrE"/>
    <property type="match status" value="2"/>
</dbReference>
<feature type="transmembrane region" description="Helical" evidence="6">
    <location>
        <begin position="79"/>
        <end position="98"/>
    </location>
</feature>
<feature type="transmembrane region" description="Helical" evidence="6">
    <location>
        <begin position="285"/>
        <end position="303"/>
    </location>
</feature>
<sequence length="313" mass="33493">MSEELTGTRPLGASQRARVALPFMICTLVWSSTWLVIRYQLGIVPPSWSVAYRFVIACIAMMAYARFTGARLKLTTREHGLAAVYGVAQYCLNYYFVYLGERTVTSGLVAVAFALLVVPNALFAWIFLKQGLSRAFLLGSGVAMIGLVLLFSHELAAAPTSRHTILIGIGWSLAGVLFSSIANVMQASKPAGAIPVPTLIAWGMAWGSLFNCIGAFVLDGPPVFDPHPSYWLGTLYLALIGSALAFSCYFAVIRTIGPGRAAYSSVLSPVLAMLLSTVFEGYRWSLSAAAGCLLAIAGLVVALQARQAARPAR</sequence>
<feature type="transmembrane region" description="Helical" evidence="6">
    <location>
        <begin position="19"/>
        <end position="37"/>
    </location>
</feature>
<feature type="transmembrane region" description="Helical" evidence="6">
    <location>
        <begin position="104"/>
        <end position="128"/>
    </location>
</feature>
<feature type="transmembrane region" description="Helical" evidence="6">
    <location>
        <begin position="196"/>
        <end position="218"/>
    </location>
</feature>
<comment type="similarity">
    <text evidence="2">Belongs to the EamA transporter family.</text>
</comment>
<name>A0ABT6N3H7_9SPHN</name>
<evidence type="ECO:0000256" key="3">
    <source>
        <dbReference type="ARBA" id="ARBA00022692"/>
    </source>
</evidence>
<dbReference type="InterPro" id="IPR037185">
    <property type="entry name" value="EmrE-like"/>
</dbReference>
<dbReference type="RefSeq" id="WP_281045089.1">
    <property type="nucleotide sequence ID" value="NZ_JARYGZ010000001.1"/>
</dbReference>
<keyword evidence="4 6" id="KW-1133">Transmembrane helix</keyword>
<dbReference type="Gene3D" id="1.10.3730.20">
    <property type="match status" value="1"/>
</dbReference>
<feature type="transmembrane region" description="Helical" evidence="6">
    <location>
        <begin position="135"/>
        <end position="153"/>
    </location>
</feature>
<accession>A0ABT6N3H7</accession>
<dbReference type="Proteomes" id="UP001160625">
    <property type="component" value="Unassembled WGS sequence"/>
</dbReference>
<feature type="transmembrane region" description="Helical" evidence="6">
    <location>
        <begin position="230"/>
        <end position="252"/>
    </location>
</feature>
<keyword evidence="3 6" id="KW-0812">Transmembrane</keyword>
<organism evidence="8 9">
    <name type="scientific">Sphingomonas oryzagri</name>
    <dbReference type="NCBI Taxonomy" id="3042314"/>
    <lineage>
        <taxon>Bacteria</taxon>
        <taxon>Pseudomonadati</taxon>
        <taxon>Pseudomonadota</taxon>
        <taxon>Alphaproteobacteria</taxon>
        <taxon>Sphingomonadales</taxon>
        <taxon>Sphingomonadaceae</taxon>
        <taxon>Sphingomonas</taxon>
    </lineage>
</organism>
<evidence type="ECO:0000256" key="4">
    <source>
        <dbReference type="ARBA" id="ARBA00022989"/>
    </source>
</evidence>
<dbReference type="Pfam" id="PF00892">
    <property type="entry name" value="EamA"/>
    <property type="match status" value="2"/>
</dbReference>
<reference evidence="8" key="1">
    <citation type="submission" date="2023-04" db="EMBL/GenBank/DDBJ databases">
        <title>Sphingomonas sp. MAHUQ-71 isolated from rice field.</title>
        <authorList>
            <person name="Huq M.A."/>
        </authorList>
    </citation>
    <scope>NUCLEOTIDE SEQUENCE</scope>
    <source>
        <strain evidence="8">MAHUQ-71</strain>
    </source>
</reference>
<feature type="transmembrane region" description="Helical" evidence="6">
    <location>
        <begin position="261"/>
        <end position="279"/>
    </location>
</feature>
<gene>
    <name evidence="8" type="ORF">QGN17_14035</name>
</gene>
<evidence type="ECO:0000313" key="8">
    <source>
        <dbReference type="EMBL" id="MDH7639850.1"/>
    </source>
</evidence>
<dbReference type="PANTHER" id="PTHR32322">
    <property type="entry name" value="INNER MEMBRANE TRANSPORTER"/>
    <property type="match status" value="1"/>
</dbReference>
<evidence type="ECO:0000256" key="2">
    <source>
        <dbReference type="ARBA" id="ARBA00007362"/>
    </source>
</evidence>
<feature type="domain" description="EamA" evidence="7">
    <location>
        <begin position="23"/>
        <end position="151"/>
    </location>
</feature>
<comment type="subcellular location">
    <subcellularLocation>
        <location evidence="1">Membrane</location>
        <topology evidence="1">Multi-pass membrane protein</topology>
    </subcellularLocation>
</comment>
<dbReference type="InterPro" id="IPR050638">
    <property type="entry name" value="AA-Vitamin_Transporters"/>
</dbReference>
<keyword evidence="9" id="KW-1185">Reference proteome</keyword>
<evidence type="ECO:0000259" key="7">
    <source>
        <dbReference type="Pfam" id="PF00892"/>
    </source>
</evidence>
<feature type="transmembrane region" description="Helical" evidence="6">
    <location>
        <begin position="165"/>
        <end position="184"/>
    </location>
</feature>
<dbReference type="PANTHER" id="PTHR32322:SF2">
    <property type="entry name" value="EAMA DOMAIN-CONTAINING PROTEIN"/>
    <property type="match status" value="1"/>
</dbReference>
<feature type="domain" description="EamA" evidence="7">
    <location>
        <begin position="167"/>
        <end position="302"/>
    </location>
</feature>
<evidence type="ECO:0000313" key="9">
    <source>
        <dbReference type="Proteomes" id="UP001160625"/>
    </source>
</evidence>
<keyword evidence="5 6" id="KW-0472">Membrane</keyword>
<feature type="transmembrane region" description="Helical" evidence="6">
    <location>
        <begin position="49"/>
        <end position="67"/>
    </location>
</feature>
<proteinExistence type="inferred from homology"/>
<evidence type="ECO:0000256" key="5">
    <source>
        <dbReference type="ARBA" id="ARBA00023136"/>
    </source>
</evidence>
<evidence type="ECO:0000256" key="1">
    <source>
        <dbReference type="ARBA" id="ARBA00004141"/>
    </source>
</evidence>
<dbReference type="EMBL" id="JARYGZ010000001">
    <property type="protein sequence ID" value="MDH7639850.1"/>
    <property type="molecule type" value="Genomic_DNA"/>
</dbReference>
<dbReference type="InterPro" id="IPR000620">
    <property type="entry name" value="EamA_dom"/>
</dbReference>